<accession>A0A6J5RQ68</accession>
<name>A0A6J5RQ68_9CAUD</name>
<gene>
    <name evidence="2" type="ORF">UFOVP1247_325</name>
    <name evidence="1" type="ORF">UFOVP970_12</name>
</gene>
<sequence length="71" mass="8410">MNLFKLNKDLALKLNQSFDTLYNLEYMEYSLLLNIVNEETEKKNNPDDLFTGLLNNNQPMRVNLPDNLKFK</sequence>
<evidence type="ECO:0000313" key="1">
    <source>
        <dbReference type="EMBL" id="CAB4173868.1"/>
    </source>
</evidence>
<protein>
    <submittedName>
        <fullName evidence="2">Uncharacterized protein</fullName>
    </submittedName>
</protein>
<proteinExistence type="predicted"/>
<dbReference type="EMBL" id="LR796916">
    <property type="protein sequence ID" value="CAB4173868.1"/>
    <property type="molecule type" value="Genomic_DNA"/>
</dbReference>
<dbReference type="EMBL" id="LR797195">
    <property type="protein sequence ID" value="CAB4193954.1"/>
    <property type="molecule type" value="Genomic_DNA"/>
</dbReference>
<evidence type="ECO:0000313" key="2">
    <source>
        <dbReference type="EMBL" id="CAB4193954.1"/>
    </source>
</evidence>
<organism evidence="2">
    <name type="scientific">uncultured Caudovirales phage</name>
    <dbReference type="NCBI Taxonomy" id="2100421"/>
    <lineage>
        <taxon>Viruses</taxon>
        <taxon>Duplodnaviria</taxon>
        <taxon>Heunggongvirae</taxon>
        <taxon>Uroviricota</taxon>
        <taxon>Caudoviricetes</taxon>
        <taxon>Peduoviridae</taxon>
        <taxon>Maltschvirus</taxon>
        <taxon>Maltschvirus maltsch</taxon>
    </lineage>
</organism>
<reference evidence="2" key="1">
    <citation type="submission" date="2020-05" db="EMBL/GenBank/DDBJ databases">
        <authorList>
            <person name="Chiriac C."/>
            <person name="Salcher M."/>
            <person name="Ghai R."/>
            <person name="Kavagutti S V."/>
        </authorList>
    </citation>
    <scope>NUCLEOTIDE SEQUENCE</scope>
</reference>